<dbReference type="CDD" id="cd01392">
    <property type="entry name" value="HTH_LacI"/>
    <property type="match status" value="1"/>
</dbReference>
<dbReference type="PROSITE" id="PS50932">
    <property type="entry name" value="HTH_LACI_2"/>
    <property type="match status" value="1"/>
</dbReference>
<keyword evidence="2" id="KW-0238">DNA-binding</keyword>
<dbReference type="CDD" id="cd06284">
    <property type="entry name" value="PBP1_LacI-like"/>
    <property type="match status" value="1"/>
</dbReference>
<evidence type="ECO:0000259" key="4">
    <source>
        <dbReference type="PROSITE" id="PS50932"/>
    </source>
</evidence>
<dbReference type="Pfam" id="PF00532">
    <property type="entry name" value="Peripla_BP_1"/>
    <property type="match status" value="1"/>
</dbReference>
<dbReference type="SMART" id="SM00354">
    <property type="entry name" value="HTH_LACI"/>
    <property type="match status" value="1"/>
</dbReference>
<proteinExistence type="predicted"/>
<dbReference type="PROSITE" id="PS00356">
    <property type="entry name" value="HTH_LACI_1"/>
    <property type="match status" value="1"/>
</dbReference>
<sequence>MTKIKDVAKLANVSTATVSRVLSNNYSATPKTRKKVMDAANKLDYHPNALGRQLRTMETKTILIVVPNITNPFFSNVLLGIESVAFENGFQVLLTDTQNQKENEEIIFELLRNKQVDGVILLTARTNATMLNQLSQDYPIVLACEYILNTKIPTVSIDNISSARKMTDHFFQLGHQRVAHITGPMEIVLGRDRLSGYKQSVLEHQPSVDPLLIQVGDYSYESGYQLMEKLLAIQQPPTAVFAASDEMAMGAIKAIKHQNKHVPNDVAVSGFDDIKMARIFEPTLTTISQPAIKIGNKSAQMLLNIINKKEIKKEHIVLEDQLKIRESCGSNIK</sequence>
<dbReference type="Gene3D" id="1.10.260.40">
    <property type="entry name" value="lambda repressor-like DNA-binding domains"/>
    <property type="match status" value="1"/>
</dbReference>
<evidence type="ECO:0000313" key="6">
    <source>
        <dbReference type="Proteomes" id="UP000319756"/>
    </source>
</evidence>
<evidence type="ECO:0000256" key="3">
    <source>
        <dbReference type="ARBA" id="ARBA00023163"/>
    </source>
</evidence>
<dbReference type="Gene3D" id="3.40.50.2300">
    <property type="match status" value="2"/>
</dbReference>
<dbReference type="InterPro" id="IPR001761">
    <property type="entry name" value="Peripla_BP/Lac1_sug-bd_dom"/>
</dbReference>
<dbReference type="InterPro" id="IPR028082">
    <property type="entry name" value="Peripla_BP_I"/>
</dbReference>
<keyword evidence="1" id="KW-0805">Transcription regulation</keyword>
<dbReference type="SUPFAM" id="SSF53822">
    <property type="entry name" value="Periplasmic binding protein-like I"/>
    <property type="match status" value="1"/>
</dbReference>
<dbReference type="EMBL" id="CP035485">
    <property type="protein sequence ID" value="QDI91928.1"/>
    <property type="molecule type" value="Genomic_DNA"/>
</dbReference>
<dbReference type="GO" id="GO:0000976">
    <property type="term" value="F:transcription cis-regulatory region binding"/>
    <property type="evidence" value="ECO:0007669"/>
    <property type="project" value="TreeGrafter"/>
</dbReference>
<dbReference type="PANTHER" id="PTHR30146:SF109">
    <property type="entry name" value="HTH-TYPE TRANSCRIPTIONAL REGULATOR GALS"/>
    <property type="match status" value="1"/>
</dbReference>
<accession>A0A514LJA2</accession>
<dbReference type="KEGG" id="sale:EPH95_12685"/>
<gene>
    <name evidence="5" type="ORF">EPH95_12685</name>
</gene>
<protein>
    <submittedName>
        <fullName evidence="5">LacI family transcriptional regulator</fullName>
    </submittedName>
</protein>
<dbReference type="SUPFAM" id="SSF47413">
    <property type="entry name" value="lambda repressor-like DNA-binding domains"/>
    <property type="match status" value="1"/>
</dbReference>
<dbReference type="RefSeq" id="WP_142090452.1">
    <property type="nucleotide sequence ID" value="NZ_CP035485.1"/>
</dbReference>
<dbReference type="InterPro" id="IPR000843">
    <property type="entry name" value="HTH_LacI"/>
</dbReference>
<dbReference type="AlphaFoldDB" id="A0A514LJA2"/>
<evidence type="ECO:0000256" key="1">
    <source>
        <dbReference type="ARBA" id="ARBA00023015"/>
    </source>
</evidence>
<keyword evidence="6" id="KW-1185">Reference proteome</keyword>
<dbReference type="GO" id="GO:0003700">
    <property type="term" value="F:DNA-binding transcription factor activity"/>
    <property type="evidence" value="ECO:0007669"/>
    <property type="project" value="TreeGrafter"/>
</dbReference>
<dbReference type="OrthoDB" id="9796186at2"/>
<evidence type="ECO:0000256" key="2">
    <source>
        <dbReference type="ARBA" id="ARBA00023125"/>
    </source>
</evidence>
<keyword evidence="3" id="KW-0804">Transcription</keyword>
<name>A0A514LJA2_9BACI</name>
<evidence type="ECO:0000313" key="5">
    <source>
        <dbReference type="EMBL" id="QDI91928.1"/>
    </source>
</evidence>
<dbReference type="Proteomes" id="UP000319756">
    <property type="component" value="Chromosome"/>
</dbReference>
<feature type="domain" description="HTH lacI-type" evidence="4">
    <location>
        <begin position="2"/>
        <end position="56"/>
    </location>
</feature>
<dbReference type="PANTHER" id="PTHR30146">
    <property type="entry name" value="LACI-RELATED TRANSCRIPTIONAL REPRESSOR"/>
    <property type="match status" value="1"/>
</dbReference>
<dbReference type="InterPro" id="IPR010982">
    <property type="entry name" value="Lambda_DNA-bd_dom_sf"/>
</dbReference>
<reference evidence="6" key="1">
    <citation type="submission" date="2019-01" db="EMBL/GenBank/DDBJ databases">
        <title>Genomic analysis of Salicibibacter sp. NKC3-5.</title>
        <authorList>
            <person name="Oh Y.J."/>
        </authorList>
    </citation>
    <scope>NUCLEOTIDE SEQUENCE [LARGE SCALE GENOMIC DNA]</scope>
    <source>
        <strain evidence="6">NKC3-5</strain>
    </source>
</reference>
<dbReference type="Pfam" id="PF00356">
    <property type="entry name" value="LacI"/>
    <property type="match status" value="1"/>
</dbReference>
<organism evidence="5 6">
    <name type="scientific">Salicibibacter halophilus</name>
    <dbReference type="NCBI Taxonomy" id="2502791"/>
    <lineage>
        <taxon>Bacteria</taxon>
        <taxon>Bacillati</taxon>
        <taxon>Bacillota</taxon>
        <taxon>Bacilli</taxon>
        <taxon>Bacillales</taxon>
        <taxon>Bacillaceae</taxon>
        <taxon>Salicibibacter</taxon>
    </lineage>
</organism>